<dbReference type="GO" id="GO:0005576">
    <property type="term" value="C:extracellular region"/>
    <property type="evidence" value="ECO:0007669"/>
    <property type="project" value="UniProtKB-SubCell"/>
</dbReference>
<comment type="subunit">
    <text evidence="2 5">Homopentamer.</text>
</comment>
<dbReference type="AlphaFoldDB" id="A0AAP7DJ65"/>
<comment type="function">
    <text evidence="5">Required for morphogenesis and for the elongation of the flagellar filament by facilitating polymerization of the flagellin monomers at the tip of growing filament. Forms a capping structure, which prevents flagellin subunits (transported through the central channel of the flagellum) from leaking out without polymerization at the distal end.</text>
</comment>
<dbReference type="InterPro" id="IPR040026">
    <property type="entry name" value="FliD"/>
</dbReference>
<comment type="similarity">
    <text evidence="1 5">Belongs to the FliD family.</text>
</comment>
<sequence length="491" mass="53942">MPSIGGPIRISGLSSNMDIDKLVSDLMKSEKMPLNKINRQKQLILWQREDYRTANTALLNFRNAANDIRFESSFNKTKASSSNEKVAGIVTSNSSITSAFQIRVDKLATSATTIGGPITADISKPLNETGTININGVDIEVKADADIDAVIANINAQAAKSGVQASFDKNTKRVTLMSKESGSSAKIDISLPSNLQGVLNIAPGSAKGSDAEYSVNNSAPITSTSNTINVNGVQLQLKDVGQTSIGVESDKSGLIDKIKNFVTKYNEMVDQISTMTTTRRNRDYTPLTEEEKAGMSEKQIEMWEKKARQGTLYGDSMLQGALQSLRSSLSLPVAGIPSGELNMLSQIGISTSKDYKANGKLEIDEKKLTDAINNQFDEVKQLFLKTSSTKPDTPENIKQRRSELGIGDRLYEEIDAQMKKVTKKMGSATLLESIDDSVIGRQLKDINDQEKQWVRKLQDIENRYYKRFTAMEKAMQKLNSQGSWLAQQLGQ</sequence>
<dbReference type="Pfam" id="PF02465">
    <property type="entry name" value="FliD_N"/>
    <property type="match status" value="1"/>
</dbReference>
<evidence type="ECO:0000313" key="9">
    <source>
        <dbReference type="Proteomes" id="UP000552038"/>
    </source>
</evidence>
<dbReference type="InterPro" id="IPR003481">
    <property type="entry name" value="FliD_N"/>
</dbReference>
<evidence type="ECO:0000256" key="2">
    <source>
        <dbReference type="ARBA" id="ARBA00011255"/>
    </source>
</evidence>
<reference evidence="8 9" key="1">
    <citation type="submission" date="2020-05" db="EMBL/GenBank/DDBJ databases">
        <title>Whole genome sequencing and identification of novel metabolites from Paenibacillus alvei strain JR949.</title>
        <authorList>
            <person name="Rajendhran J."/>
            <person name="Sree Pranav P."/>
            <person name="Mahalakshmi B."/>
            <person name="Karthikeyan R."/>
        </authorList>
    </citation>
    <scope>NUCLEOTIDE SEQUENCE [LARGE SCALE GENOMIC DNA]</scope>
    <source>
        <strain evidence="8 9">JR949</strain>
    </source>
</reference>
<dbReference type="EMBL" id="JABFOR010000012">
    <property type="protein sequence ID" value="NOJ71274.1"/>
    <property type="molecule type" value="Genomic_DNA"/>
</dbReference>
<evidence type="ECO:0000256" key="4">
    <source>
        <dbReference type="ARBA" id="ARBA00023143"/>
    </source>
</evidence>
<dbReference type="GO" id="GO:0009421">
    <property type="term" value="C:bacterial-type flagellum filament cap"/>
    <property type="evidence" value="ECO:0007669"/>
    <property type="project" value="InterPro"/>
</dbReference>
<keyword evidence="4 5" id="KW-0975">Bacterial flagellum</keyword>
<feature type="domain" description="Flagellar hook-associated protein 2 C-terminal" evidence="7">
    <location>
        <begin position="208"/>
        <end position="480"/>
    </location>
</feature>
<keyword evidence="5" id="KW-0964">Secreted</keyword>
<dbReference type="PANTHER" id="PTHR30288:SF0">
    <property type="entry name" value="FLAGELLAR HOOK-ASSOCIATED PROTEIN 2"/>
    <property type="match status" value="1"/>
</dbReference>
<evidence type="ECO:0000259" key="7">
    <source>
        <dbReference type="Pfam" id="PF07195"/>
    </source>
</evidence>
<keyword evidence="8" id="KW-0969">Cilium</keyword>
<dbReference type="InterPro" id="IPR010810">
    <property type="entry name" value="Flagellin_hook_IN_motif"/>
</dbReference>
<dbReference type="GO" id="GO:0009424">
    <property type="term" value="C:bacterial-type flagellum hook"/>
    <property type="evidence" value="ECO:0007669"/>
    <property type="project" value="UniProtKB-UniRule"/>
</dbReference>
<keyword evidence="8" id="KW-0282">Flagellum</keyword>
<keyword evidence="8" id="KW-0966">Cell projection</keyword>
<keyword evidence="3" id="KW-0175">Coiled coil</keyword>
<dbReference type="GO" id="GO:0071973">
    <property type="term" value="P:bacterial-type flagellum-dependent cell motility"/>
    <property type="evidence" value="ECO:0007669"/>
    <property type="project" value="TreeGrafter"/>
</dbReference>
<organism evidence="8 9">
    <name type="scientific">Paenibacillus alvei</name>
    <name type="common">Bacillus alvei</name>
    <dbReference type="NCBI Taxonomy" id="44250"/>
    <lineage>
        <taxon>Bacteria</taxon>
        <taxon>Bacillati</taxon>
        <taxon>Bacillota</taxon>
        <taxon>Bacilli</taxon>
        <taxon>Bacillales</taxon>
        <taxon>Paenibacillaceae</taxon>
        <taxon>Paenibacillus</taxon>
    </lineage>
</organism>
<name>A0AAP7DJ65_PAEAL</name>
<accession>A0AAP7DJ65</accession>
<dbReference type="Proteomes" id="UP000552038">
    <property type="component" value="Unassembled WGS sequence"/>
</dbReference>
<gene>
    <name evidence="8" type="primary">fliD</name>
    <name evidence="8" type="ORF">HMI46_11965</name>
</gene>
<evidence type="ECO:0000313" key="8">
    <source>
        <dbReference type="EMBL" id="NOJ71274.1"/>
    </source>
</evidence>
<dbReference type="PANTHER" id="PTHR30288">
    <property type="entry name" value="FLAGELLAR CAP/ASSEMBLY PROTEIN FLID"/>
    <property type="match status" value="1"/>
</dbReference>
<evidence type="ECO:0000256" key="1">
    <source>
        <dbReference type="ARBA" id="ARBA00009764"/>
    </source>
</evidence>
<evidence type="ECO:0000259" key="6">
    <source>
        <dbReference type="Pfam" id="PF02465"/>
    </source>
</evidence>
<evidence type="ECO:0000256" key="3">
    <source>
        <dbReference type="ARBA" id="ARBA00023054"/>
    </source>
</evidence>
<dbReference type="Gene3D" id="3.30.70.2120">
    <property type="match status" value="1"/>
</dbReference>
<dbReference type="Pfam" id="PF07196">
    <property type="entry name" value="Flagellin_IN"/>
    <property type="match status" value="1"/>
</dbReference>
<dbReference type="InterPro" id="IPR010809">
    <property type="entry name" value="FliD_C"/>
</dbReference>
<comment type="caution">
    <text evidence="8">The sequence shown here is derived from an EMBL/GenBank/DDBJ whole genome shotgun (WGS) entry which is preliminary data.</text>
</comment>
<comment type="subcellular location">
    <subcellularLocation>
        <location evidence="5">Secreted</location>
    </subcellularLocation>
    <subcellularLocation>
        <location evidence="5">Bacterial flagellum</location>
    </subcellularLocation>
</comment>
<protein>
    <recommendedName>
        <fullName evidence="5">Flagellar hook-associated protein 2</fullName>
        <shortName evidence="5">HAP2</shortName>
    </recommendedName>
    <alternativeName>
        <fullName evidence="5">Flagellar cap protein</fullName>
    </alternativeName>
</protein>
<dbReference type="Pfam" id="PF07195">
    <property type="entry name" value="FliD_C"/>
    <property type="match status" value="1"/>
</dbReference>
<feature type="domain" description="Flagellar hook-associated protein 2 N-terminal" evidence="6">
    <location>
        <begin position="15"/>
        <end position="110"/>
    </location>
</feature>
<evidence type="ECO:0000256" key="5">
    <source>
        <dbReference type="RuleBase" id="RU362066"/>
    </source>
</evidence>
<proteinExistence type="inferred from homology"/>
<dbReference type="GO" id="GO:0007155">
    <property type="term" value="P:cell adhesion"/>
    <property type="evidence" value="ECO:0007669"/>
    <property type="project" value="InterPro"/>
</dbReference>